<organism evidence="2 3">
    <name type="scientific">Phreatobacter aquaticus</name>
    <dbReference type="NCBI Taxonomy" id="2570229"/>
    <lineage>
        <taxon>Bacteria</taxon>
        <taxon>Pseudomonadati</taxon>
        <taxon>Pseudomonadota</taxon>
        <taxon>Alphaproteobacteria</taxon>
        <taxon>Hyphomicrobiales</taxon>
        <taxon>Phreatobacteraceae</taxon>
        <taxon>Phreatobacter</taxon>
    </lineage>
</organism>
<reference evidence="2 3" key="1">
    <citation type="submission" date="2019-04" db="EMBL/GenBank/DDBJ databases">
        <title>Phreatobacter aquaticus sp. nov.</title>
        <authorList>
            <person name="Choi A."/>
            <person name="Baek K."/>
        </authorList>
    </citation>
    <scope>NUCLEOTIDE SEQUENCE [LARGE SCALE GENOMIC DNA]</scope>
    <source>
        <strain evidence="2 3">NMCR1094</strain>
    </source>
</reference>
<accession>A0A4D7QDY0</accession>
<evidence type="ECO:0000313" key="2">
    <source>
        <dbReference type="EMBL" id="QCK86210.1"/>
    </source>
</evidence>
<dbReference type="KEGG" id="paqt:E8L99_10810"/>
<evidence type="ECO:0000313" key="3">
    <source>
        <dbReference type="Proteomes" id="UP000298588"/>
    </source>
</evidence>
<dbReference type="RefSeq" id="WP_137099542.1">
    <property type="nucleotide sequence ID" value="NZ_CP039865.1"/>
</dbReference>
<keyword evidence="3" id="KW-1185">Reference proteome</keyword>
<dbReference type="InterPro" id="IPR037401">
    <property type="entry name" value="SnoaL-like"/>
</dbReference>
<evidence type="ECO:0000259" key="1">
    <source>
        <dbReference type="Pfam" id="PF12680"/>
    </source>
</evidence>
<gene>
    <name evidence="2" type="ORF">E8L99_10810</name>
</gene>
<dbReference type="InterPro" id="IPR032710">
    <property type="entry name" value="NTF2-like_dom_sf"/>
</dbReference>
<name>A0A4D7QDY0_9HYPH</name>
<dbReference type="OrthoDB" id="8480116at2"/>
<dbReference type="EMBL" id="CP039865">
    <property type="protein sequence ID" value="QCK86210.1"/>
    <property type="molecule type" value="Genomic_DNA"/>
</dbReference>
<sequence>MAQPILRVHTGLPLIKERVARLFLARRDGKADDLLTIFAPECSYRLICDPRLFPKVGPFYGHTEILESFRACDQILEYIDTIVVDMIVDERRAVVRRHATIRSRETGNVGEFEIADLLEFRDGMITKMTQFVDTASLGLLVGRI</sequence>
<dbReference type="Gene3D" id="3.10.450.50">
    <property type="match status" value="1"/>
</dbReference>
<dbReference type="SUPFAM" id="SSF54427">
    <property type="entry name" value="NTF2-like"/>
    <property type="match status" value="1"/>
</dbReference>
<dbReference type="Pfam" id="PF12680">
    <property type="entry name" value="SnoaL_2"/>
    <property type="match status" value="1"/>
</dbReference>
<dbReference type="Proteomes" id="UP000298588">
    <property type="component" value="Chromosome"/>
</dbReference>
<proteinExistence type="predicted"/>
<feature type="domain" description="SnoaL-like" evidence="1">
    <location>
        <begin position="19"/>
        <end position="127"/>
    </location>
</feature>
<dbReference type="AlphaFoldDB" id="A0A4D7QDY0"/>
<protein>
    <submittedName>
        <fullName evidence="2">Nuclear transport factor 2 family protein</fullName>
    </submittedName>
</protein>